<dbReference type="STRING" id="515622.bpr_I2293"/>
<reference evidence="1 2" key="1">
    <citation type="journal article" date="2010" name="PLoS ONE">
        <title>The glycobiome of the rumen bacterium Butyrivibrio proteoclasticus B316(T) highlights adaptation to a polysaccharide-rich environment.</title>
        <authorList>
            <person name="Kelly W.J."/>
            <person name="Leahy S.C."/>
            <person name="Altermann E."/>
            <person name="Yeoman C.J."/>
            <person name="Dunne J.C."/>
            <person name="Kong Z."/>
            <person name="Pacheco D.M."/>
            <person name="Li D."/>
            <person name="Noel S.J."/>
            <person name="Moon C.D."/>
            <person name="Cookson A.L."/>
            <person name="Attwood G.T."/>
        </authorList>
    </citation>
    <scope>NUCLEOTIDE SEQUENCE [LARGE SCALE GENOMIC DNA]</scope>
    <source>
        <strain evidence="2">ATCC 51982 / DSM 14932 / B316</strain>
    </source>
</reference>
<dbReference type="EMBL" id="CP001810">
    <property type="protein sequence ID" value="ADL35026.1"/>
    <property type="molecule type" value="Genomic_DNA"/>
</dbReference>
<dbReference type="Proteomes" id="UP000001299">
    <property type="component" value="Chromosome 1"/>
</dbReference>
<dbReference type="HOGENOM" id="CLU_1388014_0_0_9"/>
<evidence type="ECO:0000313" key="2">
    <source>
        <dbReference type="Proteomes" id="UP000001299"/>
    </source>
</evidence>
<evidence type="ECO:0000313" key="1">
    <source>
        <dbReference type="EMBL" id="ADL35026.1"/>
    </source>
</evidence>
<dbReference type="eggNOG" id="ENOG50326R9">
    <property type="taxonomic scope" value="Bacteria"/>
</dbReference>
<protein>
    <submittedName>
        <fullName evidence="1">Uncharacterized protein</fullName>
    </submittedName>
</protein>
<dbReference type="KEGG" id="bpb:bpr_I2293"/>
<organism evidence="1 2">
    <name type="scientific">Butyrivibrio proteoclasticus (strain ATCC 51982 / DSM 14932 / B316)</name>
    <name type="common">Clostridium proteoclasticum</name>
    <dbReference type="NCBI Taxonomy" id="515622"/>
    <lineage>
        <taxon>Bacteria</taxon>
        <taxon>Bacillati</taxon>
        <taxon>Bacillota</taxon>
        <taxon>Clostridia</taxon>
        <taxon>Lachnospirales</taxon>
        <taxon>Lachnospiraceae</taxon>
        <taxon>Butyrivibrio</taxon>
    </lineage>
</organism>
<sequence>MKNTRKWLFAFLVSVLFICCVAFGITAYSRNYSGNGMDMDDEVRSDAVYTLNGYLGMEDNSSAGGREASVAEHNIDDGVGRLTQRVTIVSDGNVLPISGTVTKMQDAFYPGTYVVRFSNKAILTSEATVKVRIDVAKDDQVYILTGDKDKGYTQVEVVTADEDNCVTFDTGVIQDYTISKTDIISAQAAMASVMAN</sequence>
<dbReference type="RefSeq" id="WP_013281679.1">
    <property type="nucleotide sequence ID" value="NC_014387.1"/>
</dbReference>
<gene>
    <name evidence="1" type="ordered locus">bpr_I2293</name>
</gene>
<accession>E0RYV4</accession>
<dbReference type="AlphaFoldDB" id="E0RYV4"/>
<name>E0RYV4_BUTPB</name>
<keyword evidence="2" id="KW-1185">Reference proteome</keyword>
<proteinExistence type="predicted"/>